<keyword evidence="3" id="KW-1185">Reference proteome</keyword>
<dbReference type="Gene3D" id="3.40.50.1820">
    <property type="entry name" value="alpha/beta hydrolase"/>
    <property type="match status" value="2"/>
</dbReference>
<dbReference type="SUPFAM" id="SSF53474">
    <property type="entry name" value="alpha/beta-Hydrolases"/>
    <property type="match status" value="2"/>
</dbReference>
<dbReference type="InterPro" id="IPR029058">
    <property type="entry name" value="AB_hydrolase_fold"/>
</dbReference>
<dbReference type="PANTHER" id="PTHR46331">
    <property type="entry name" value="VALACYCLOVIR HYDROLASE"/>
    <property type="match status" value="1"/>
</dbReference>
<name>A0A7R9KSN9_9ACAR</name>
<proteinExistence type="predicted"/>
<feature type="non-terminal residue" evidence="2">
    <location>
        <position position="1"/>
    </location>
</feature>
<evidence type="ECO:0000313" key="2">
    <source>
        <dbReference type="EMBL" id="CAD7627455.1"/>
    </source>
</evidence>
<protein>
    <recommendedName>
        <fullName evidence="1">AB hydrolase-1 domain-containing protein</fullName>
    </recommendedName>
</protein>
<dbReference type="InterPro" id="IPR000073">
    <property type="entry name" value="AB_hydrolase_1"/>
</dbReference>
<dbReference type="GO" id="GO:0017171">
    <property type="term" value="F:serine hydrolase activity"/>
    <property type="evidence" value="ECO:0007669"/>
    <property type="project" value="TreeGrafter"/>
</dbReference>
<reference evidence="2" key="1">
    <citation type="submission" date="2020-11" db="EMBL/GenBank/DDBJ databases">
        <authorList>
            <person name="Tran Van P."/>
        </authorList>
    </citation>
    <scope>NUCLEOTIDE SEQUENCE</scope>
</reference>
<dbReference type="Proteomes" id="UP000759131">
    <property type="component" value="Unassembled WGS sequence"/>
</dbReference>
<sequence>MTSGKVDINGWPIWYEKFGTGSEVLLLIPGAIGTGKSDFLPQLEGDHAFDQEKYTLVCIELPGWGRSRPPERKYDKNVYNNDADVAFKLMDSLGYKSFSVIGFSEGGKVGIHMCLKNQPRVKGLVLISIFVKITPQTVAPTLATQNTSLWPQEVRDNYVPVYGDEVQAMWDGYINFCKVYAAAFPNGYVTNKLQNIMCPVLLFHGDMDPLCSLDHPLHVEKNVQYCQLHRFKRGAHNCHHKYPAEFMRVTEHFLKDYLQYIMNWVNLFTQFMFTQIIVTIMTSGTFTVNGYPIGYDRYGTGPSPVLMIPGAIVTMLCIETQGTGKTDFYEQLEGDDQLDQHKFTIIAVDPPGWGRSRPPARKYDQNLYNNDVDCYIELMKHLGFEKFHVIGWSDGAIAGVWMACKYPGVVTRMAVHGILCTLYPQTIYVLKSTRNVEGWPKERLDACLRSYESKEDIQKLWDRHLKFVDYFNSYFPQDTNISKYLKVNCPILVMHGDRDPISTIEHPDLPDYTDSPPVTMTCTPDK</sequence>
<dbReference type="EMBL" id="CAJPIZ010004750">
    <property type="protein sequence ID" value="CAG2107885.1"/>
    <property type="molecule type" value="Genomic_DNA"/>
</dbReference>
<dbReference type="PANTHER" id="PTHR46331:SF2">
    <property type="entry name" value="VALACYCLOVIR HYDROLASE"/>
    <property type="match status" value="1"/>
</dbReference>
<evidence type="ECO:0000313" key="3">
    <source>
        <dbReference type="Proteomes" id="UP000759131"/>
    </source>
</evidence>
<dbReference type="Pfam" id="PF00561">
    <property type="entry name" value="Abhydrolase_1"/>
    <property type="match status" value="2"/>
</dbReference>
<dbReference type="EMBL" id="OC859325">
    <property type="protein sequence ID" value="CAD7627455.1"/>
    <property type="molecule type" value="Genomic_DNA"/>
</dbReference>
<gene>
    <name evidence="2" type="ORF">OSB1V03_LOCUS7881</name>
</gene>
<evidence type="ECO:0000259" key="1">
    <source>
        <dbReference type="Pfam" id="PF00561"/>
    </source>
</evidence>
<accession>A0A7R9KSN9</accession>
<organism evidence="2">
    <name type="scientific">Medioppia subpectinata</name>
    <dbReference type="NCBI Taxonomy" id="1979941"/>
    <lineage>
        <taxon>Eukaryota</taxon>
        <taxon>Metazoa</taxon>
        <taxon>Ecdysozoa</taxon>
        <taxon>Arthropoda</taxon>
        <taxon>Chelicerata</taxon>
        <taxon>Arachnida</taxon>
        <taxon>Acari</taxon>
        <taxon>Acariformes</taxon>
        <taxon>Sarcoptiformes</taxon>
        <taxon>Oribatida</taxon>
        <taxon>Brachypylina</taxon>
        <taxon>Oppioidea</taxon>
        <taxon>Oppiidae</taxon>
        <taxon>Medioppia</taxon>
    </lineage>
</organism>
<dbReference type="AlphaFoldDB" id="A0A7R9KSN9"/>
<feature type="domain" description="AB hydrolase-1" evidence="1">
    <location>
        <begin position="24"/>
        <end position="157"/>
    </location>
</feature>
<dbReference type="OrthoDB" id="19657at2759"/>
<feature type="domain" description="AB hydrolase-1" evidence="1">
    <location>
        <begin position="330"/>
        <end position="418"/>
    </location>
</feature>